<evidence type="ECO:0000313" key="2">
    <source>
        <dbReference type="Proteomes" id="UP000198988"/>
    </source>
</evidence>
<protein>
    <submittedName>
        <fullName evidence="1">Uncharacterized protein</fullName>
    </submittedName>
</protein>
<dbReference type="AlphaFoldDB" id="A0A1H6N4X5"/>
<reference evidence="2" key="1">
    <citation type="submission" date="2016-06" db="EMBL/GenBank/DDBJ databases">
        <authorList>
            <person name="Petersen J."/>
            <person name="Sayavedra L."/>
        </authorList>
    </citation>
    <scope>NUCLEOTIDE SEQUENCE [LARGE SCALE GENOMIC DNA]</scope>
    <source>
        <strain evidence="2">BazSymA</strain>
    </source>
</reference>
<name>A0A1H6N4X5_9GAMM</name>
<gene>
    <name evidence="1" type="ORF">BAZSYMA_ACONTIG98337_3</name>
</gene>
<proteinExistence type="predicted"/>
<evidence type="ECO:0000313" key="1">
    <source>
        <dbReference type="EMBL" id="SEI05210.1"/>
    </source>
</evidence>
<dbReference type="Proteomes" id="UP000198988">
    <property type="component" value="Unassembled WGS sequence"/>
</dbReference>
<accession>A0A1H6N4X5</accession>
<organism evidence="1 2">
    <name type="scientific">Bathymodiolus azoricus thioautotrophic gill symbiont</name>
    <dbReference type="NCBI Taxonomy" id="235205"/>
    <lineage>
        <taxon>Bacteria</taxon>
        <taxon>Pseudomonadati</taxon>
        <taxon>Pseudomonadota</taxon>
        <taxon>Gammaproteobacteria</taxon>
        <taxon>sulfur-oxidizing symbionts</taxon>
    </lineage>
</organism>
<sequence length="48" mass="5919">MYCFHFSLIIKLNKFNASKVSLETIFACFILHNFMRYKYFFNFHLSRS</sequence>
<dbReference type="EMBL" id="CDSC02000500">
    <property type="protein sequence ID" value="SEI05210.1"/>
    <property type="molecule type" value="Genomic_DNA"/>
</dbReference>